<feature type="signal peptide" evidence="1">
    <location>
        <begin position="1"/>
        <end position="18"/>
    </location>
</feature>
<dbReference type="EMBL" id="KZ857339">
    <property type="protein sequence ID" value="RDW25027.1"/>
    <property type="molecule type" value="Genomic_DNA"/>
</dbReference>
<gene>
    <name evidence="2" type="ORF">B0I71DRAFT_120524</name>
</gene>
<name>A0A371C3Y1_YARLL</name>
<proteinExistence type="predicted"/>
<evidence type="ECO:0000256" key="1">
    <source>
        <dbReference type="SAM" id="SignalP"/>
    </source>
</evidence>
<protein>
    <submittedName>
        <fullName evidence="2">Uncharacterized protein</fullName>
    </submittedName>
</protein>
<reference evidence="2 3" key="1">
    <citation type="submission" date="2018-07" db="EMBL/GenBank/DDBJ databases">
        <title>Draft Genome Assemblies for Five Robust Yarrowia lipolytica Strains Exhibiting High Lipid Production and Pentose Sugar Utilization and Sugar Alcohol Secretion from Undetoxified Lignocellulosic Biomass Hydrolysates.</title>
        <authorList>
            <consortium name="DOE Joint Genome Institute"/>
            <person name="Walker C."/>
            <person name="Ryu S."/>
            <person name="Na H."/>
            <person name="Zane M."/>
            <person name="LaButti K."/>
            <person name="Lipzen A."/>
            <person name="Haridas S."/>
            <person name="Barry K."/>
            <person name="Grigoriev I.V."/>
            <person name="Quarterman J."/>
            <person name="Slininger P."/>
            <person name="Dien B."/>
            <person name="Trinh C.T."/>
        </authorList>
    </citation>
    <scope>NUCLEOTIDE SEQUENCE [LARGE SCALE GENOMIC DNA]</scope>
    <source>
        <strain evidence="2 3">YB392</strain>
    </source>
</reference>
<dbReference type="AlphaFoldDB" id="A0A371C3Y1"/>
<accession>A0A371C3Y1</accession>
<evidence type="ECO:0000313" key="3">
    <source>
        <dbReference type="Proteomes" id="UP000256601"/>
    </source>
</evidence>
<dbReference type="VEuPathDB" id="FungiDB:YALI0_F18832g"/>
<dbReference type="VEuPathDB" id="FungiDB:YALI1_F25079g"/>
<sequence length="191" mass="19461">MVSAKYIAATAFAAMALAAPAPAPAPASNDLAARQLWNAIEDVDADVETVLSLVDGTVNTLIKPPGDRPTEISVLTSTFATLNTGVDKLLADLGKIPLVGSVVNLVAKIAANPVINGLLLVVEKLVTLLVGGLVDSLVVPLVQSIDGLLKNVSLLLQMLGKLPGIEDLSSSLGLETGSLKSLLSAHPVSSA</sequence>
<feature type="chain" id="PRO_5016968587" evidence="1">
    <location>
        <begin position="19"/>
        <end position="191"/>
    </location>
</feature>
<evidence type="ECO:0000313" key="2">
    <source>
        <dbReference type="EMBL" id="RDW25027.1"/>
    </source>
</evidence>
<keyword evidence="1" id="KW-0732">Signal</keyword>
<organism evidence="2 3">
    <name type="scientific">Yarrowia lipolytica</name>
    <name type="common">Candida lipolytica</name>
    <dbReference type="NCBI Taxonomy" id="4952"/>
    <lineage>
        <taxon>Eukaryota</taxon>
        <taxon>Fungi</taxon>
        <taxon>Dikarya</taxon>
        <taxon>Ascomycota</taxon>
        <taxon>Saccharomycotina</taxon>
        <taxon>Dipodascomycetes</taxon>
        <taxon>Dipodascales</taxon>
        <taxon>Dipodascales incertae sedis</taxon>
        <taxon>Yarrowia</taxon>
    </lineage>
</organism>
<dbReference type="Proteomes" id="UP000256601">
    <property type="component" value="Unassembled WGS sequence"/>
</dbReference>